<feature type="active site" description="Proton acceptor" evidence="3">
    <location>
        <position position="191"/>
    </location>
</feature>
<feature type="modified residue" description="N6-(pyridoxal phosphate)lysine" evidence="4">
    <location>
        <position position="191"/>
    </location>
</feature>
<dbReference type="RefSeq" id="WP_168606708.1">
    <property type="nucleotide sequence ID" value="NZ_CP038852.1"/>
</dbReference>
<dbReference type="InterPro" id="IPR015422">
    <property type="entry name" value="PyrdxlP-dep_Trfase_small"/>
</dbReference>
<dbReference type="GO" id="GO:0030170">
    <property type="term" value="F:pyridoxal phosphate binding"/>
    <property type="evidence" value="ECO:0007669"/>
    <property type="project" value="TreeGrafter"/>
</dbReference>
<dbReference type="InterPro" id="IPR015421">
    <property type="entry name" value="PyrdxlP-dep_Trfase_major"/>
</dbReference>
<keyword evidence="1 4" id="KW-0663">Pyridoxal phosphate</keyword>
<evidence type="ECO:0000256" key="3">
    <source>
        <dbReference type="PIRSR" id="PIRSR000390-1"/>
    </source>
</evidence>
<evidence type="ECO:0000313" key="6">
    <source>
        <dbReference type="EMBL" id="QIZ20829.1"/>
    </source>
</evidence>
<dbReference type="CDD" id="cd00616">
    <property type="entry name" value="AHBA_syn"/>
    <property type="match status" value="1"/>
</dbReference>
<keyword evidence="6" id="KW-0032">Aminotransferase</keyword>
<dbReference type="Pfam" id="PF01041">
    <property type="entry name" value="DegT_DnrJ_EryC1"/>
    <property type="match status" value="1"/>
</dbReference>
<dbReference type="EMBL" id="CP038852">
    <property type="protein sequence ID" value="QIZ20829.1"/>
    <property type="molecule type" value="Genomic_DNA"/>
</dbReference>
<proteinExistence type="inferred from homology"/>
<evidence type="ECO:0000256" key="5">
    <source>
        <dbReference type="RuleBase" id="RU004508"/>
    </source>
</evidence>
<organism evidence="6 7">
    <name type="scientific">Candidatus Pelagibacter giovannonii</name>
    <dbReference type="NCBI Taxonomy" id="2563896"/>
    <lineage>
        <taxon>Bacteria</taxon>
        <taxon>Pseudomonadati</taxon>
        <taxon>Pseudomonadota</taxon>
        <taxon>Alphaproteobacteria</taxon>
        <taxon>Candidatus Pelagibacterales</taxon>
        <taxon>Candidatus Pelagibacteraceae</taxon>
        <taxon>Candidatus Pelagibacter</taxon>
    </lineage>
</organism>
<comment type="similarity">
    <text evidence="2 5">Belongs to the DegT/DnrJ/EryC1 family.</text>
</comment>
<sequence length="375" mass="43030">MVSQQKKVKFVDLYKINKPFKKKILKDIAEIIDNSDFINGKHVKKFEKAFANINKIKYCQSCANGTDALYVSLKALNVSIGDEVILSAHDWISSSEAVLACGAKPVFIDTKKNSFLIDENKIEESITHKTKAIIIVHIYGQVVDLSKIINIVKKYNIKIIEDCAQAHLANYKKKYVGTIGDIGCFSFFPTKNLGAFGDAGAIITRDFKIYKKIKMICNHGGLKKNQHFIKGINSRMDTIQASILLEKLKLLKKGNKIRRTKAKFYINLFKKIKNVTILEETNIDQDHVYHLFVLLVKNRNELRQHLKKSGIENLVHYPKPIPFIPVNKSLNHKSHNFKNVNKLKKQIISIPFHPNISYFEMKKTASMIFKFYQND</sequence>
<dbReference type="AlphaFoldDB" id="A0A6H1Q3Y1"/>
<dbReference type="Gene3D" id="3.90.1150.10">
    <property type="entry name" value="Aspartate Aminotransferase, domain 1"/>
    <property type="match status" value="1"/>
</dbReference>
<protein>
    <submittedName>
        <fullName evidence="6">DegT/DnrJ/EryC1/StrS family aminotransferase</fullName>
    </submittedName>
</protein>
<dbReference type="PANTHER" id="PTHR30244:SF36">
    <property type="entry name" value="3-OXO-GLUCOSE-6-PHOSPHATE:GLUTAMATE AMINOTRANSFERASE"/>
    <property type="match status" value="1"/>
</dbReference>
<dbReference type="Gene3D" id="3.40.640.10">
    <property type="entry name" value="Type I PLP-dependent aspartate aminotransferase-like (Major domain)"/>
    <property type="match status" value="1"/>
</dbReference>
<dbReference type="PANTHER" id="PTHR30244">
    <property type="entry name" value="TRANSAMINASE"/>
    <property type="match status" value="1"/>
</dbReference>
<dbReference type="GO" id="GO:0000271">
    <property type="term" value="P:polysaccharide biosynthetic process"/>
    <property type="evidence" value="ECO:0007669"/>
    <property type="project" value="TreeGrafter"/>
</dbReference>
<evidence type="ECO:0000256" key="4">
    <source>
        <dbReference type="PIRSR" id="PIRSR000390-2"/>
    </source>
</evidence>
<accession>A0A6H1Q3Y1</accession>
<evidence type="ECO:0000313" key="7">
    <source>
        <dbReference type="Proteomes" id="UP000501094"/>
    </source>
</evidence>
<reference evidence="6 7" key="1">
    <citation type="journal article" date="2020" name="Nat. Microbiol.">
        <title>Lysogenic host-virus interactions in SAR11 marine bacteria.</title>
        <authorList>
            <person name="Morris R.M."/>
            <person name="Cain K.R."/>
            <person name="Hvorecny K.L."/>
            <person name="Kollman J.M."/>
        </authorList>
    </citation>
    <scope>NUCLEOTIDE SEQUENCE [LARGE SCALE GENOMIC DNA]</scope>
    <source>
        <strain evidence="6 7">NP1</strain>
    </source>
</reference>
<dbReference type="InterPro" id="IPR015424">
    <property type="entry name" value="PyrdxlP-dep_Trfase"/>
</dbReference>
<name>A0A6H1Q3Y1_9PROT</name>
<dbReference type="KEGG" id="peg:E5R92_03395"/>
<evidence type="ECO:0000256" key="2">
    <source>
        <dbReference type="ARBA" id="ARBA00037999"/>
    </source>
</evidence>
<dbReference type="SUPFAM" id="SSF53383">
    <property type="entry name" value="PLP-dependent transferases"/>
    <property type="match status" value="1"/>
</dbReference>
<dbReference type="InterPro" id="IPR000653">
    <property type="entry name" value="DegT/StrS_aminotransferase"/>
</dbReference>
<gene>
    <name evidence="6" type="ORF">E5R92_03395</name>
</gene>
<dbReference type="Proteomes" id="UP000501094">
    <property type="component" value="Chromosome"/>
</dbReference>
<keyword evidence="7" id="KW-1185">Reference proteome</keyword>
<dbReference type="PIRSF" id="PIRSF000390">
    <property type="entry name" value="PLP_StrS"/>
    <property type="match status" value="1"/>
</dbReference>
<evidence type="ECO:0000256" key="1">
    <source>
        <dbReference type="ARBA" id="ARBA00022898"/>
    </source>
</evidence>
<keyword evidence="6" id="KW-0808">Transferase</keyword>
<dbReference type="GO" id="GO:0008483">
    <property type="term" value="F:transaminase activity"/>
    <property type="evidence" value="ECO:0007669"/>
    <property type="project" value="UniProtKB-KW"/>
</dbReference>